<evidence type="ECO:0000313" key="2">
    <source>
        <dbReference type="EMBL" id="RXM98600.1"/>
    </source>
</evidence>
<accession>A0A662YPD0</accession>
<proteinExistence type="predicted"/>
<feature type="region of interest" description="Disordered" evidence="1">
    <location>
        <begin position="138"/>
        <end position="157"/>
    </location>
</feature>
<comment type="caution">
    <text evidence="2">The sequence shown here is derived from an EMBL/GenBank/DDBJ whole genome shotgun (WGS) entry which is preliminary data.</text>
</comment>
<dbReference type="AlphaFoldDB" id="A0A662YPD0"/>
<feature type="compositionally biased region" description="Basic and acidic residues" evidence="1">
    <location>
        <begin position="104"/>
        <end position="125"/>
    </location>
</feature>
<evidence type="ECO:0000313" key="3">
    <source>
        <dbReference type="Proteomes" id="UP000289886"/>
    </source>
</evidence>
<evidence type="ECO:0000256" key="1">
    <source>
        <dbReference type="SAM" id="MobiDB-lite"/>
    </source>
</evidence>
<feature type="region of interest" description="Disordered" evidence="1">
    <location>
        <begin position="101"/>
        <end position="125"/>
    </location>
</feature>
<dbReference type="EMBL" id="SCEB01000629">
    <property type="protein sequence ID" value="RXM98600.1"/>
    <property type="molecule type" value="Genomic_DNA"/>
</dbReference>
<organism evidence="2 3">
    <name type="scientific">Acipenser ruthenus</name>
    <name type="common">Sterlet sturgeon</name>
    <dbReference type="NCBI Taxonomy" id="7906"/>
    <lineage>
        <taxon>Eukaryota</taxon>
        <taxon>Metazoa</taxon>
        <taxon>Chordata</taxon>
        <taxon>Craniata</taxon>
        <taxon>Vertebrata</taxon>
        <taxon>Euteleostomi</taxon>
        <taxon>Actinopterygii</taxon>
        <taxon>Chondrostei</taxon>
        <taxon>Acipenseriformes</taxon>
        <taxon>Acipenseridae</taxon>
        <taxon>Acipenser</taxon>
    </lineage>
</organism>
<protein>
    <submittedName>
        <fullName evidence="2">Uncharacterized protein</fullName>
    </submittedName>
</protein>
<reference evidence="2 3" key="1">
    <citation type="submission" date="2019-01" db="EMBL/GenBank/DDBJ databases">
        <title>Draft Genome and Complete Hox-Cluster Characterization of the Sterlet Sturgeon (Acipenser ruthenus).</title>
        <authorList>
            <person name="Wei Q."/>
        </authorList>
    </citation>
    <scope>NUCLEOTIDE SEQUENCE [LARGE SCALE GENOMIC DNA]</scope>
    <source>
        <strain evidence="2">WHYD16114868_AA</strain>
        <tissue evidence="2">Blood</tissue>
    </source>
</reference>
<dbReference type="Proteomes" id="UP000289886">
    <property type="component" value="Unassembled WGS sequence"/>
</dbReference>
<sequence>MNDTACSDDVLQTMKNGIGRLVKDAVQEDKRGLATETAGKDNSSSAINSYGKAKRPRLAEEWVRSESLTEEEKTADTQAFESPDQADSVVEINIEQSLEDIGEDLTKEGNKAEVEESAVDMKDTQRTPSIEMELDSQCVTQEKPSAPKTLKSLDEEPMREMSAAIEDEDNARLPGCGILFGQSLTWYKTQTVALGSVACSVC</sequence>
<keyword evidence="3" id="KW-1185">Reference proteome</keyword>
<gene>
    <name evidence="2" type="ORF">EOD39_12929</name>
</gene>
<feature type="region of interest" description="Disordered" evidence="1">
    <location>
        <begin position="30"/>
        <end position="88"/>
    </location>
</feature>
<name>A0A662YPD0_ACIRT</name>